<comment type="caution">
    <text evidence="1">The sequence shown here is derived from an EMBL/GenBank/DDBJ whole genome shotgun (WGS) entry which is preliminary data.</text>
</comment>
<keyword evidence="1" id="KW-0946">Virion</keyword>
<evidence type="ECO:0000313" key="2">
    <source>
        <dbReference type="Proteomes" id="UP000221020"/>
    </source>
</evidence>
<proteinExistence type="predicted"/>
<dbReference type="AlphaFoldDB" id="A0AA91VF98"/>
<reference evidence="1 2" key="1">
    <citation type="submission" date="2017-09" db="EMBL/GenBank/DDBJ databases">
        <title>Large-scale bioinformatics analysis of Bacillus genomes uncovers conserved roles of natural products in bacterial physiology.</title>
        <authorList>
            <consortium name="Agbiome Team Llc"/>
            <person name="Bleich R.M."/>
            <person name="Grubbs K.J."/>
            <person name="Santa Maria K.C."/>
            <person name="Allen S.E."/>
            <person name="Farag S."/>
            <person name="Shank E.A."/>
            <person name="Bowers A."/>
        </authorList>
    </citation>
    <scope>NUCLEOTIDE SEQUENCE [LARGE SCALE GENOMIC DNA]</scope>
    <source>
        <strain evidence="1 2">AFS092012</strain>
    </source>
</reference>
<dbReference type="EMBL" id="NVOR01000011">
    <property type="protein sequence ID" value="PED83954.1"/>
    <property type="molecule type" value="Genomic_DNA"/>
</dbReference>
<accession>A0AA91VF98</accession>
<sequence>MKKAIFTIVGATFALHALKNRKKKQNETTLYDPYTLLQKK</sequence>
<name>A0AA91VF98_9BACI</name>
<keyword evidence="1" id="KW-0167">Capsid protein</keyword>
<evidence type="ECO:0000313" key="1">
    <source>
        <dbReference type="EMBL" id="PED83954.1"/>
    </source>
</evidence>
<gene>
    <name evidence="1" type="ORF">CON65_03770</name>
</gene>
<dbReference type="Proteomes" id="UP000221020">
    <property type="component" value="Unassembled WGS sequence"/>
</dbReference>
<protein>
    <submittedName>
        <fullName evidence="1">Spore coat protein B</fullName>
    </submittedName>
</protein>
<organism evidence="1 2">
    <name type="scientific">Bacillus pseudomycoides</name>
    <dbReference type="NCBI Taxonomy" id="64104"/>
    <lineage>
        <taxon>Bacteria</taxon>
        <taxon>Bacillati</taxon>
        <taxon>Bacillota</taxon>
        <taxon>Bacilli</taxon>
        <taxon>Bacillales</taxon>
        <taxon>Bacillaceae</taxon>
        <taxon>Bacillus</taxon>
        <taxon>Bacillus cereus group</taxon>
    </lineage>
</organism>